<keyword evidence="10" id="KW-1185">Reference proteome</keyword>
<evidence type="ECO:0000256" key="3">
    <source>
        <dbReference type="ARBA" id="ARBA00022801"/>
    </source>
</evidence>
<keyword evidence="3 5" id="KW-0378">Hydrolase</keyword>
<dbReference type="GO" id="GO:0004557">
    <property type="term" value="F:alpha-galactosidase activity"/>
    <property type="evidence" value="ECO:0007669"/>
    <property type="project" value="UniProtKB-EC"/>
</dbReference>
<dbReference type="PANTHER" id="PTHR43053:SF3">
    <property type="entry name" value="ALPHA-GALACTOSIDASE C-RELATED"/>
    <property type="match status" value="1"/>
</dbReference>
<dbReference type="AlphaFoldDB" id="A0A9E2SBP3"/>
<evidence type="ECO:0000256" key="6">
    <source>
        <dbReference type="SAM" id="SignalP"/>
    </source>
</evidence>
<evidence type="ECO:0000256" key="1">
    <source>
        <dbReference type="ARBA" id="ARBA00001255"/>
    </source>
</evidence>
<evidence type="ECO:0000313" key="9">
    <source>
        <dbReference type="EMBL" id="MBV4357440.1"/>
    </source>
</evidence>
<dbReference type="Pfam" id="PF02065">
    <property type="entry name" value="Melibiase"/>
    <property type="match status" value="1"/>
</dbReference>
<dbReference type="RefSeq" id="WP_217791085.1">
    <property type="nucleotide sequence ID" value="NZ_JAHSPG010000006.1"/>
</dbReference>
<accession>A0A9E2SBP3</accession>
<gene>
    <name evidence="9" type="ORF">KTO63_09800</name>
</gene>
<dbReference type="PIRSF" id="PIRSF005536">
    <property type="entry name" value="Agal"/>
    <property type="match status" value="1"/>
</dbReference>
<feature type="domain" description="Glycosyl hydrolase family 36 C-terminal" evidence="7">
    <location>
        <begin position="626"/>
        <end position="713"/>
    </location>
</feature>
<sequence>MKKNLVFSVVLLLAGCVHGFAQKEKIVIETQNAAIVFSVKGDGKLYQTYFGEKLMGADAYAQLSEEGKESYIPAGTNNLFEPAIRMVHADGNPSLELKYESSKTDKQGDVSHTSIVLKDNKYPVTVVLHFESYFKENTFKEWTEITQNEKKEVQLTRYASSMLHFSANDYWLTQFHGDWAAEMRIQESKLTNGIKTIDTKLGTRADMYATPTFFLALNKQSDETSGEVIAGTLAWTGNFQFTFDVDEKNDLRVISGINPFASEYSLKSGEVFTTPAFIFTYSHNGKGEASRSLHAWARNYGVLDGNGSRLTLLNNWESTQFDFDEKKLSGLFADTKKLGVDMFLLDDGWFANKYPRNDDHAGLGDWQENKAKLPNGLGHLVKDAESKGVKFGIWIEPEMVNPKSELYEKHPDWILKLPNRDEDYFRNQLVLDLTNPVVKEFVYNMVDDMMTKNPGIAYIKWDCNRMMTNTYSPYLKNKQSHVYIEYVRSLYSILERLRQKYPTLPIMLCSGGGGRTDYGALKYFTEFWPSDNTNAVDRVFIQWGYSYFFPANTIANHITSWGKQSLKYRTDVAMMGRLGYDIDVEKMSPDEFTFSQDAVKNYKRLSDVIWHGNLYKLVSPYDESRAVLMFSNDAKTKAVVFAYNLNFLYGKRWEAVKLQGLDPAKKYTIKETNLYPGHNSSVPENGKTFTGDYLMKVGINPSSDRELTSTVIEITEAP</sequence>
<feature type="chain" id="PRO_5039418622" description="Alpha-galactosidase" evidence="6">
    <location>
        <begin position="20"/>
        <end position="718"/>
    </location>
</feature>
<dbReference type="PROSITE" id="PS51257">
    <property type="entry name" value="PROKAR_LIPOPROTEIN"/>
    <property type="match status" value="1"/>
</dbReference>
<dbReference type="EMBL" id="JAHSPG010000006">
    <property type="protein sequence ID" value="MBV4357440.1"/>
    <property type="molecule type" value="Genomic_DNA"/>
</dbReference>
<proteinExistence type="inferred from homology"/>
<comment type="catalytic activity">
    <reaction evidence="1 5">
        <text>Hydrolysis of terminal, non-reducing alpha-D-galactose residues in alpha-D-galactosides, including galactose oligosaccharides, galactomannans and galactolipids.</text>
        <dbReference type="EC" id="3.2.1.22"/>
    </reaction>
</comment>
<dbReference type="Pfam" id="PF16875">
    <property type="entry name" value="Glyco_hydro_36N"/>
    <property type="match status" value="1"/>
</dbReference>
<comment type="similarity">
    <text evidence="5">Belongs to the glycosyl hydrolase.</text>
</comment>
<organism evidence="9 10">
    <name type="scientific">Pinibacter aurantiacus</name>
    <dbReference type="NCBI Taxonomy" id="2851599"/>
    <lineage>
        <taxon>Bacteria</taxon>
        <taxon>Pseudomonadati</taxon>
        <taxon>Bacteroidota</taxon>
        <taxon>Chitinophagia</taxon>
        <taxon>Chitinophagales</taxon>
        <taxon>Chitinophagaceae</taxon>
        <taxon>Pinibacter</taxon>
    </lineage>
</organism>
<evidence type="ECO:0000259" key="7">
    <source>
        <dbReference type="Pfam" id="PF16874"/>
    </source>
</evidence>
<dbReference type="InterPro" id="IPR000111">
    <property type="entry name" value="Glyco_hydro_27/36_CS"/>
</dbReference>
<evidence type="ECO:0000259" key="8">
    <source>
        <dbReference type="Pfam" id="PF16875"/>
    </source>
</evidence>
<dbReference type="PANTHER" id="PTHR43053">
    <property type="entry name" value="GLYCOSIDASE FAMILY 31"/>
    <property type="match status" value="1"/>
</dbReference>
<dbReference type="CDD" id="cd14791">
    <property type="entry name" value="GH36"/>
    <property type="match status" value="1"/>
</dbReference>
<dbReference type="EC" id="3.2.1.22" evidence="2 5"/>
<name>A0A9E2SBP3_9BACT</name>
<evidence type="ECO:0000256" key="4">
    <source>
        <dbReference type="ARBA" id="ARBA00023295"/>
    </source>
</evidence>
<evidence type="ECO:0000256" key="5">
    <source>
        <dbReference type="PIRNR" id="PIRNR005536"/>
    </source>
</evidence>
<dbReference type="PROSITE" id="PS00512">
    <property type="entry name" value="ALPHA_GALACTOSIDASE"/>
    <property type="match status" value="1"/>
</dbReference>
<dbReference type="InterPro" id="IPR031704">
    <property type="entry name" value="Glyco_hydro_36_N"/>
</dbReference>
<keyword evidence="6" id="KW-0732">Signal</keyword>
<dbReference type="FunFam" id="3.20.20.70:FF:000118">
    <property type="entry name" value="Alpha-galactosidase"/>
    <property type="match status" value="1"/>
</dbReference>
<protein>
    <recommendedName>
        <fullName evidence="2 5">Alpha-galactosidase</fullName>
        <ecNumber evidence="2 5">3.2.1.22</ecNumber>
    </recommendedName>
</protein>
<dbReference type="InterPro" id="IPR002252">
    <property type="entry name" value="Glyco_hydro_36"/>
</dbReference>
<feature type="signal peptide" evidence="6">
    <location>
        <begin position="1"/>
        <end position="19"/>
    </location>
</feature>
<evidence type="ECO:0000256" key="2">
    <source>
        <dbReference type="ARBA" id="ARBA00012755"/>
    </source>
</evidence>
<reference evidence="9" key="1">
    <citation type="submission" date="2021-06" db="EMBL/GenBank/DDBJ databases">
        <authorList>
            <person name="Huq M.A."/>
        </authorList>
    </citation>
    <scope>NUCLEOTIDE SEQUENCE</scope>
    <source>
        <strain evidence="9">MAH-26</strain>
    </source>
</reference>
<comment type="caution">
    <text evidence="9">The sequence shown here is derived from an EMBL/GenBank/DDBJ whole genome shotgun (WGS) entry which is preliminary data.</text>
</comment>
<dbReference type="InterPro" id="IPR050985">
    <property type="entry name" value="Alpha-glycosidase_related"/>
</dbReference>
<feature type="domain" description="Glycosyl hydrolase family 36 N-terminal" evidence="8">
    <location>
        <begin position="44"/>
        <end position="267"/>
    </location>
</feature>
<dbReference type="GO" id="GO:0016052">
    <property type="term" value="P:carbohydrate catabolic process"/>
    <property type="evidence" value="ECO:0007669"/>
    <property type="project" value="InterPro"/>
</dbReference>
<keyword evidence="4 5" id="KW-0326">Glycosidase</keyword>
<dbReference type="InterPro" id="IPR031705">
    <property type="entry name" value="Glyco_hydro_36_C"/>
</dbReference>
<dbReference type="Pfam" id="PF16874">
    <property type="entry name" value="Glyco_hydro_36C"/>
    <property type="match status" value="1"/>
</dbReference>
<dbReference type="Proteomes" id="UP000812270">
    <property type="component" value="Unassembled WGS sequence"/>
</dbReference>
<evidence type="ECO:0000313" key="10">
    <source>
        <dbReference type="Proteomes" id="UP000812270"/>
    </source>
</evidence>